<sequence>MSHNKDFEKAKVGPIIDDMGQPVNVDPRNSK</sequence>
<organism evidence="2 3">
    <name type="scientific">Senna tora</name>
    <dbReference type="NCBI Taxonomy" id="362788"/>
    <lineage>
        <taxon>Eukaryota</taxon>
        <taxon>Viridiplantae</taxon>
        <taxon>Streptophyta</taxon>
        <taxon>Embryophyta</taxon>
        <taxon>Tracheophyta</taxon>
        <taxon>Spermatophyta</taxon>
        <taxon>Magnoliopsida</taxon>
        <taxon>eudicotyledons</taxon>
        <taxon>Gunneridae</taxon>
        <taxon>Pentapetalae</taxon>
        <taxon>rosids</taxon>
        <taxon>fabids</taxon>
        <taxon>Fabales</taxon>
        <taxon>Fabaceae</taxon>
        <taxon>Caesalpinioideae</taxon>
        <taxon>Cassia clade</taxon>
        <taxon>Senna</taxon>
    </lineage>
</organism>
<dbReference type="AlphaFoldDB" id="A0A835CFK1"/>
<evidence type="ECO:0000313" key="3">
    <source>
        <dbReference type="Proteomes" id="UP000634136"/>
    </source>
</evidence>
<feature type="compositionally biased region" description="Basic and acidic residues" evidence="1">
    <location>
        <begin position="1"/>
        <end position="11"/>
    </location>
</feature>
<dbReference type="EMBL" id="JAAIUW010000002">
    <property type="protein sequence ID" value="KAF7840926.1"/>
    <property type="molecule type" value="Genomic_DNA"/>
</dbReference>
<protein>
    <submittedName>
        <fullName evidence="2">Uncharacterized protein</fullName>
    </submittedName>
</protein>
<feature type="region of interest" description="Disordered" evidence="1">
    <location>
        <begin position="1"/>
        <end position="31"/>
    </location>
</feature>
<comment type="caution">
    <text evidence="2">The sequence shown here is derived from an EMBL/GenBank/DDBJ whole genome shotgun (WGS) entry which is preliminary data.</text>
</comment>
<proteinExistence type="predicted"/>
<reference evidence="2" key="1">
    <citation type="submission" date="2020-09" db="EMBL/GenBank/DDBJ databases">
        <title>Genome-Enabled Discovery of Anthraquinone Biosynthesis in Senna tora.</title>
        <authorList>
            <person name="Kang S.-H."/>
            <person name="Pandey R.P."/>
            <person name="Lee C.-M."/>
            <person name="Sim J.-S."/>
            <person name="Jeong J.-T."/>
            <person name="Choi B.-S."/>
            <person name="Jung M."/>
            <person name="Ginzburg D."/>
            <person name="Zhao K."/>
            <person name="Won S.Y."/>
            <person name="Oh T.-J."/>
            <person name="Yu Y."/>
            <person name="Kim N.-H."/>
            <person name="Lee O.R."/>
            <person name="Lee T.-H."/>
            <person name="Bashyal P."/>
            <person name="Kim T.-S."/>
            <person name="Lee W.-H."/>
            <person name="Kawkins C."/>
            <person name="Kim C.-K."/>
            <person name="Kim J.S."/>
            <person name="Ahn B.O."/>
            <person name="Rhee S.Y."/>
            <person name="Sohng J.K."/>
        </authorList>
    </citation>
    <scope>NUCLEOTIDE SEQUENCE</scope>
    <source>
        <tissue evidence="2">Leaf</tissue>
    </source>
</reference>
<evidence type="ECO:0000313" key="2">
    <source>
        <dbReference type="EMBL" id="KAF7840926.1"/>
    </source>
</evidence>
<evidence type="ECO:0000256" key="1">
    <source>
        <dbReference type="SAM" id="MobiDB-lite"/>
    </source>
</evidence>
<name>A0A835CFK1_9FABA</name>
<keyword evidence="3" id="KW-1185">Reference proteome</keyword>
<dbReference type="Proteomes" id="UP000634136">
    <property type="component" value="Unassembled WGS sequence"/>
</dbReference>
<accession>A0A835CFK1</accession>
<gene>
    <name evidence="2" type="ORF">G2W53_003224</name>
</gene>